<dbReference type="SUPFAM" id="SSF53448">
    <property type="entry name" value="Nucleotide-diphospho-sugar transferases"/>
    <property type="match status" value="1"/>
</dbReference>
<dbReference type="PANTHER" id="PTHR43646:SF2">
    <property type="entry name" value="GLYCOSYLTRANSFERASE 2-LIKE DOMAIN-CONTAINING PROTEIN"/>
    <property type="match status" value="1"/>
</dbReference>
<keyword evidence="8" id="KW-1185">Reference proteome</keyword>
<evidence type="ECO:0000256" key="3">
    <source>
        <dbReference type="ARBA" id="ARBA00022676"/>
    </source>
</evidence>
<evidence type="ECO:0000256" key="5">
    <source>
        <dbReference type="ARBA" id="ARBA00023136"/>
    </source>
</evidence>
<comment type="subcellular location">
    <subcellularLocation>
        <location evidence="1">Cell membrane</location>
    </subcellularLocation>
</comment>
<comment type="caution">
    <text evidence="7">The sequence shown here is derived from an EMBL/GenBank/DDBJ whole genome shotgun (WGS) entry which is preliminary data.</text>
</comment>
<gene>
    <name evidence="7" type="ORF">FJ651_13780</name>
</gene>
<accession>A0A506PDE4</accession>
<evidence type="ECO:0000256" key="2">
    <source>
        <dbReference type="ARBA" id="ARBA00022475"/>
    </source>
</evidence>
<name>A0A506PDE4_9FLAO</name>
<evidence type="ECO:0000256" key="4">
    <source>
        <dbReference type="ARBA" id="ARBA00022679"/>
    </source>
</evidence>
<keyword evidence="4 7" id="KW-0808">Transferase</keyword>
<reference evidence="7 8" key="1">
    <citation type="submission" date="2019-06" db="EMBL/GenBank/DDBJ databases">
        <title>Flavobacteriaceae Paucihalobacterium erythroidium CWB-1, complete genome.</title>
        <authorList>
            <person name="Wu S."/>
        </authorList>
    </citation>
    <scope>NUCLEOTIDE SEQUENCE [LARGE SCALE GENOMIC DNA]</scope>
    <source>
        <strain evidence="7 8">CWB-1</strain>
    </source>
</reference>
<dbReference type="CDD" id="cd02522">
    <property type="entry name" value="GT_2_like_a"/>
    <property type="match status" value="1"/>
</dbReference>
<dbReference type="Pfam" id="PF00535">
    <property type="entry name" value="Glycos_transf_2"/>
    <property type="match status" value="1"/>
</dbReference>
<dbReference type="RefSeq" id="WP_140991122.1">
    <property type="nucleotide sequence ID" value="NZ_VHIQ01000007.1"/>
</dbReference>
<evidence type="ECO:0000313" key="7">
    <source>
        <dbReference type="EMBL" id="TPV31883.1"/>
    </source>
</evidence>
<dbReference type="OrthoDB" id="9810303at2"/>
<proteinExistence type="predicted"/>
<evidence type="ECO:0000256" key="1">
    <source>
        <dbReference type="ARBA" id="ARBA00004236"/>
    </source>
</evidence>
<dbReference type="InterPro" id="IPR001173">
    <property type="entry name" value="Glyco_trans_2-like"/>
</dbReference>
<dbReference type="NCBIfam" id="TIGR04283">
    <property type="entry name" value="glyco_like_mftF"/>
    <property type="match status" value="1"/>
</dbReference>
<keyword evidence="2" id="KW-1003">Cell membrane</keyword>
<dbReference type="PANTHER" id="PTHR43646">
    <property type="entry name" value="GLYCOSYLTRANSFERASE"/>
    <property type="match status" value="1"/>
</dbReference>
<dbReference type="GO" id="GO:0005886">
    <property type="term" value="C:plasma membrane"/>
    <property type="evidence" value="ECO:0007669"/>
    <property type="project" value="UniProtKB-SubCell"/>
</dbReference>
<dbReference type="Proteomes" id="UP000317332">
    <property type="component" value="Unassembled WGS sequence"/>
</dbReference>
<evidence type="ECO:0000313" key="8">
    <source>
        <dbReference type="Proteomes" id="UP000317332"/>
    </source>
</evidence>
<dbReference type="Gene3D" id="3.90.550.10">
    <property type="entry name" value="Spore Coat Polysaccharide Biosynthesis Protein SpsA, Chain A"/>
    <property type="match status" value="1"/>
</dbReference>
<protein>
    <submittedName>
        <fullName evidence="7">Glycosyltransferase</fullName>
    </submittedName>
</protein>
<dbReference type="InterPro" id="IPR029044">
    <property type="entry name" value="Nucleotide-diphossugar_trans"/>
</dbReference>
<dbReference type="AlphaFoldDB" id="A0A506PDE4"/>
<keyword evidence="3" id="KW-0328">Glycosyltransferase</keyword>
<keyword evidence="5" id="KW-0472">Membrane</keyword>
<dbReference type="InterPro" id="IPR026461">
    <property type="entry name" value="Trfase_2_rSAM/seldom_assoc"/>
</dbReference>
<dbReference type="EMBL" id="VHIQ01000007">
    <property type="protein sequence ID" value="TPV31883.1"/>
    <property type="molecule type" value="Genomic_DNA"/>
</dbReference>
<feature type="domain" description="Glycosyltransferase 2-like" evidence="6">
    <location>
        <begin position="5"/>
        <end position="137"/>
    </location>
</feature>
<dbReference type="GO" id="GO:0016757">
    <property type="term" value="F:glycosyltransferase activity"/>
    <property type="evidence" value="ECO:0007669"/>
    <property type="project" value="UniProtKB-KW"/>
</dbReference>
<evidence type="ECO:0000259" key="6">
    <source>
        <dbReference type="Pfam" id="PF00535"/>
    </source>
</evidence>
<sequence length="243" mass="28182">MSKISIIIPVYNESSRILNTLKYVLAHSSVYNIIEMIVVDGGSTDDTSKKVQDWIARNKAENDLDVITAKLLHSEKGRAIQMNTGAKNALGTILYFLHADSFPPKYFDQLIVDEVKNGYNCGCFKMTFDSKHWWLQLAGWFTQFNWRVCRGGDQSLFVTKTLFNQVGGYDENYNIYEDNVFISKLYKVGKLKVIQQPLITSARHYQTHGVWKLQYHYWMVHLKKRLGASPQSLYQYYKKHISS</sequence>
<organism evidence="7 8">
    <name type="scientific">Paucihalobacter ruber</name>
    <dbReference type="NCBI Taxonomy" id="2567861"/>
    <lineage>
        <taxon>Bacteria</taxon>
        <taxon>Pseudomonadati</taxon>
        <taxon>Bacteroidota</taxon>
        <taxon>Flavobacteriia</taxon>
        <taxon>Flavobacteriales</taxon>
        <taxon>Flavobacteriaceae</taxon>
        <taxon>Paucihalobacter</taxon>
    </lineage>
</organism>